<reference evidence="1 2" key="1">
    <citation type="journal article" date="2019" name="Emerg. Microbes Infect.">
        <title>Comprehensive subspecies identification of 175 nontuberculous mycobacteria species based on 7547 genomic profiles.</title>
        <authorList>
            <person name="Matsumoto Y."/>
            <person name="Kinjo T."/>
            <person name="Motooka D."/>
            <person name="Nabeya D."/>
            <person name="Jung N."/>
            <person name="Uechi K."/>
            <person name="Horii T."/>
            <person name="Iida T."/>
            <person name="Fujita J."/>
            <person name="Nakamura S."/>
        </authorList>
    </citation>
    <scope>NUCLEOTIDE SEQUENCE [LARGE SCALE GENOMIC DNA]</scope>
    <source>
        <strain evidence="1 2">JCM 14738</strain>
    </source>
</reference>
<sequence>MRAQLRAAARRLRHFMTDPELPVSAGAPLIESLSPTRNLTMAIHEGFTSIHQAPLVDQVSREPQRVAGPVGAPPDTDALNGPDSVIDGAFVGLIPSCVRPRTAT</sequence>
<keyword evidence="2" id="KW-1185">Reference proteome</keyword>
<name>A0A7I7YAL2_9MYCO</name>
<dbReference type="EMBL" id="AP022613">
    <property type="protein sequence ID" value="BBZ38749.1"/>
    <property type="molecule type" value="Genomic_DNA"/>
</dbReference>
<protein>
    <submittedName>
        <fullName evidence="1">Uncharacterized protein</fullName>
    </submittedName>
</protein>
<gene>
    <name evidence="1" type="ORF">MCNS_18120</name>
</gene>
<evidence type="ECO:0000313" key="1">
    <source>
        <dbReference type="EMBL" id="BBZ38749.1"/>
    </source>
</evidence>
<dbReference type="AlphaFoldDB" id="A0A7I7YAL2"/>
<proteinExistence type="predicted"/>
<organism evidence="1 2">
    <name type="scientific">Mycobacterium conspicuum</name>
    <dbReference type="NCBI Taxonomy" id="44010"/>
    <lineage>
        <taxon>Bacteria</taxon>
        <taxon>Bacillati</taxon>
        <taxon>Actinomycetota</taxon>
        <taxon>Actinomycetes</taxon>
        <taxon>Mycobacteriales</taxon>
        <taxon>Mycobacteriaceae</taxon>
        <taxon>Mycobacterium</taxon>
    </lineage>
</organism>
<accession>A0A7I7YAL2</accession>
<evidence type="ECO:0000313" key="2">
    <source>
        <dbReference type="Proteomes" id="UP000467385"/>
    </source>
</evidence>
<dbReference type="Proteomes" id="UP000467385">
    <property type="component" value="Chromosome"/>
</dbReference>